<dbReference type="PROSITE" id="PS00662">
    <property type="entry name" value="T2SP_E"/>
    <property type="match status" value="1"/>
</dbReference>
<accession>A0ABP4Z372</accession>
<dbReference type="Gene3D" id="3.30.450.90">
    <property type="match status" value="1"/>
</dbReference>
<keyword evidence="4" id="KW-1185">Reference proteome</keyword>
<dbReference type="SUPFAM" id="SSF52540">
    <property type="entry name" value="P-loop containing nucleoside triphosphate hydrolases"/>
    <property type="match status" value="1"/>
</dbReference>
<reference evidence="4" key="1">
    <citation type="journal article" date="2019" name="Int. J. Syst. Evol. Microbiol.">
        <title>The Global Catalogue of Microorganisms (GCM) 10K type strain sequencing project: providing services to taxonomists for standard genome sequencing and annotation.</title>
        <authorList>
            <consortium name="The Broad Institute Genomics Platform"/>
            <consortium name="The Broad Institute Genome Sequencing Center for Infectious Disease"/>
            <person name="Wu L."/>
            <person name="Ma J."/>
        </authorList>
    </citation>
    <scope>NUCLEOTIDE SEQUENCE [LARGE SCALE GENOMIC DNA]</scope>
    <source>
        <strain evidence="4">JCM 13250</strain>
    </source>
</reference>
<dbReference type="NCBIfam" id="TIGR01420">
    <property type="entry name" value="pilT_fam"/>
    <property type="match status" value="1"/>
</dbReference>
<proteinExistence type="inferred from homology"/>
<dbReference type="InterPro" id="IPR050921">
    <property type="entry name" value="T4SS_GSP_E_ATPase"/>
</dbReference>
<feature type="domain" description="Bacterial type II secretion system protein E" evidence="2">
    <location>
        <begin position="202"/>
        <end position="216"/>
    </location>
</feature>
<dbReference type="Gene3D" id="3.40.50.300">
    <property type="entry name" value="P-loop containing nucleotide triphosphate hydrolases"/>
    <property type="match status" value="1"/>
</dbReference>
<dbReference type="PANTHER" id="PTHR30486">
    <property type="entry name" value="TWITCHING MOTILITY PROTEIN PILT"/>
    <property type="match status" value="1"/>
</dbReference>
<dbReference type="PANTHER" id="PTHR30486:SF16">
    <property type="entry name" value="TWITCHING MOTILITY PROTEIN PILT"/>
    <property type="match status" value="1"/>
</dbReference>
<dbReference type="InterPro" id="IPR003593">
    <property type="entry name" value="AAA+_ATPase"/>
</dbReference>
<dbReference type="InterPro" id="IPR027417">
    <property type="entry name" value="P-loop_NTPase"/>
</dbReference>
<comment type="caution">
    <text evidence="3">The sequence shown here is derived from an EMBL/GenBank/DDBJ whole genome shotgun (WGS) entry which is preliminary data.</text>
</comment>
<gene>
    <name evidence="3" type="ORF">GCM10009682_64070</name>
</gene>
<name>A0ABP4Z372_9ACTN</name>
<dbReference type="Proteomes" id="UP001500218">
    <property type="component" value="Unassembled WGS sequence"/>
</dbReference>
<evidence type="ECO:0000313" key="3">
    <source>
        <dbReference type="EMBL" id="GAA1839043.1"/>
    </source>
</evidence>
<sequence>MQERALVGSRVDAMLEAVWRAGGTDLLLTAGQAPQQRVHGELTGIWGYPALTAEETDGLLLELLTPSEAASLSLRREHDFSFTWRDLARVRGNAFSQRGRTAIALRLVPRQVPTMDTLGLPSALFDFTRQHQGLILVTGPTGSGKSTTLAAMVNEINTDRACHILTIEDPIEYVHDHKRATVNQREVGSDTESFSNALRAALRADPDVLLVGEMRDLESVQFALSIAETGHLVLASLHTNDTAQALARIIDVFPAEQQAQVRTQLAAALTGIVYQRLIPRVGGGLVAAYEVLIANTAVRNLIKEGKTHQLRNSLVTGQREGMVSFEQSVSALVRNGVITYDDAVARSLYPKEVEAPRPPAMVGAPA</sequence>
<comment type="similarity">
    <text evidence="1">Belongs to the GSP E family.</text>
</comment>
<dbReference type="InterPro" id="IPR006321">
    <property type="entry name" value="PilT/PilU"/>
</dbReference>
<dbReference type="EMBL" id="BAAALT010000369">
    <property type="protein sequence ID" value="GAA1839043.1"/>
    <property type="molecule type" value="Genomic_DNA"/>
</dbReference>
<evidence type="ECO:0000313" key="4">
    <source>
        <dbReference type="Proteomes" id="UP001500218"/>
    </source>
</evidence>
<dbReference type="InterPro" id="IPR001482">
    <property type="entry name" value="T2SS/T4SS_dom"/>
</dbReference>
<dbReference type="RefSeq" id="WP_344140683.1">
    <property type="nucleotide sequence ID" value="NZ_BAAALT010000369.1"/>
</dbReference>
<organism evidence="3 4">
    <name type="scientific">Luedemannella flava</name>
    <dbReference type="NCBI Taxonomy" id="349316"/>
    <lineage>
        <taxon>Bacteria</taxon>
        <taxon>Bacillati</taxon>
        <taxon>Actinomycetota</taxon>
        <taxon>Actinomycetes</taxon>
        <taxon>Micromonosporales</taxon>
        <taxon>Micromonosporaceae</taxon>
        <taxon>Luedemannella</taxon>
    </lineage>
</organism>
<dbReference type="SMART" id="SM00382">
    <property type="entry name" value="AAA"/>
    <property type="match status" value="1"/>
</dbReference>
<evidence type="ECO:0000256" key="1">
    <source>
        <dbReference type="ARBA" id="ARBA00006611"/>
    </source>
</evidence>
<protein>
    <submittedName>
        <fullName evidence="3">Type IV pilus twitching motility protein PilT</fullName>
    </submittedName>
</protein>
<evidence type="ECO:0000259" key="2">
    <source>
        <dbReference type="PROSITE" id="PS00662"/>
    </source>
</evidence>
<dbReference type="CDD" id="cd01131">
    <property type="entry name" value="PilT"/>
    <property type="match status" value="1"/>
</dbReference>
<dbReference type="Pfam" id="PF00437">
    <property type="entry name" value="T2SSE"/>
    <property type="match status" value="1"/>
</dbReference>